<comment type="similarity">
    <text evidence="1">Belongs to the peptidase S33 family.</text>
</comment>
<reference evidence="5 6" key="1">
    <citation type="journal article" date="2011" name="Int. J. Syst. Evol. Microbiol.">
        <title>Description of Undibacterium oligocarboniphilum sp. nov., isolated from purified water, and Undibacterium pigrum strain CCUG 49012 as the type strain of Undibacterium parvum sp. nov., and emended descriptions of the genus Undibacterium and the species Undibacterium pigrum.</title>
        <authorList>
            <person name="Eder W."/>
            <person name="Wanner G."/>
            <person name="Ludwig W."/>
            <person name="Busse H.J."/>
            <person name="Ziemke-Kageler F."/>
            <person name="Lang E."/>
        </authorList>
    </citation>
    <scope>NUCLEOTIDE SEQUENCE [LARGE SCALE GENOMIC DNA]</scope>
    <source>
        <strain evidence="5 6">DSM 23061</strain>
    </source>
</reference>
<sequence>MNLRTFIFQSAAALCLTITVQAAENSSATTNLLTTHIVATRDGDLYYETEGKGRPLVLVPGGPGGSRISFQPWFSKIADTHTVVYFDAIGRGRSARLADPTRYTVERDVDDIEVLRATLGVDKISLFGQSYGGIPALLYALKYPEHVDKLVLSSAMISAASFQANIDATKANLRTYYPDSWERVKALRAQGIKSSDERSSREFSRLAAMVYWHNADFSEKMKKAEPADRLSATVYAAMLGDDPDETVGGTLRGYDPGAFLPHLRAPILITSGRFDRVTTPEISYQTLLRLPVGSTQLITFEKSGHRPWVEETDSYFSRLHEFLDGATH</sequence>
<dbReference type="InterPro" id="IPR029058">
    <property type="entry name" value="AB_hydrolase_fold"/>
</dbReference>
<accession>A0A3Q9BP63</accession>
<dbReference type="GO" id="GO:0008233">
    <property type="term" value="F:peptidase activity"/>
    <property type="evidence" value="ECO:0007669"/>
    <property type="project" value="InterPro"/>
</dbReference>
<organism evidence="5 6">
    <name type="scientific">Undibacterium parvum</name>
    <dbReference type="NCBI Taxonomy" id="401471"/>
    <lineage>
        <taxon>Bacteria</taxon>
        <taxon>Pseudomonadati</taxon>
        <taxon>Pseudomonadota</taxon>
        <taxon>Betaproteobacteria</taxon>
        <taxon>Burkholderiales</taxon>
        <taxon>Oxalobacteraceae</taxon>
        <taxon>Undibacterium</taxon>
    </lineage>
</organism>
<protein>
    <submittedName>
        <fullName evidence="5">Alpha/beta fold hydrolase</fullName>
    </submittedName>
</protein>
<keyword evidence="3" id="KW-0732">Signal</keyword>
<proteinExistence type="inferred from homology"/>
<dbReference type="PANTHER" id="PTHR43798:SF31">
    <property type="entry name" value="AB HYDROLASE SUPERFAMILY PROTEIN YCLE"/>
    <property type="match status" value="1"/>
</dbReference>
<feature type="signal peptide" evidence="3">
    <location>
        <begin position="1"/>
        <end position="22"/>
    </location>
</feature>
<keyword evidence="6" id="KW-1185">Reference proteome</keyword>
<keyword evidence="2 5" id="KW-0378">Hydrolase</keyword>
<evidence type="ECO:0000256" key="3">
    <source>
        <dbReference type="SAM" id="SignalP"/>
    </source>
</evidence>
<gene>
    <name evidence="5" type="ORF">EJN92_01890</name>
</gene>
<dbReference type="KEGG" id="upv:EJN92_01890"/>
<evidence type="ECO:0000313" key="5">
    <source>
        <dbReference type="EMBL" id="AZP10879.1"/>
    </source>
</evidence>
<evidence type="ECO:0000313" key="6">
    <source>
        <dbReference type="Proteomes" id="UP000275663"/>
    </source>
</evidence>
<dbReference type="PRINTS" id="PR00111">
    <property type="entry name" value="ABHYDROLASE"/>
</dbReference>
<dbReference type="RefSeq" id="WP_126126278.1">
    <property type="nucleotide sequence ID" value="NZ_CP034464.1"/>
</dbReference>
<feature type="domain" description="AB hydrolase-1" evidence="4">
    <location>
        <begin position="55"/>
        <end position="305"/>
    </location>
</feature>
<name>A0A3Q9BP63_9BURK</name>
<dbReference type="InterPro" id="IPR002410">
    <property type="entry name" value="Peptidase_S33"/>
</dbReference>
<dbReference type="EMBL" id="CP034464">
    <property type="protein sequence ID" value="AZP10879.1"/>
    <property type="molecule type" value="Genomic_DNA"/>
</dbReference>
<dbReference type="Pfam" id="PF00561">
    <property type="entry name" value="Abhydrolase_1"/>
    <property type="match status" value="1"/>
</dbReference>
<dbReference type="GO" id="GO:0016020">
    <property type="term" value="C:membrane"/>
    <property type="evidence" value="ECO:0007669"/>
    <property type="project" value="TreeGrafter"/>
</dbReference>
<evidence type="ECO:0000256" key="2">
    <source>
        <dbReference type="ARBA" id="ARBA00022801"/>
    </source>
</evidence>
<evidence type="ECO:0000256" key="1">
    <source>
        <dbReference type="ARBA" id="ARBA00010088"/>
    </source>
</evidence>
<evidence type="ECO:0000259" key="4">
    <source>
        <dbReference type="Pfam" id="PF00561"/>
    </source>
</evidence>
<dbReference type="InterPro" id="IPR050266">
    <property type="entry name" value="AB_hydrolase_sf"/>
</dbReference>
<dbReference type="Proteomes" id="UP000275663">
    <property type="component" value="Chromosome"/>
</dbReference>
<dbReference type="InterPro" id="IPR000073">
    <property type="entry name" value="AB_hydrolase_1"/>
</dbReference>
<dbReference type="PANTHER" id="PTHR43798">
    <property type="entry name" value="MONOACYLGLYCEROL LIPASE"/>
    <property type="match status" value="1"/>
</dbReference>
<dbReference type="OrthoDB" id="9793083at2"/>
<dbReference type="PRINTS" id="PR00793">
    <property type="entry name" value="PROAMNOPTASE"/>
</dbReference>
<feature type="chain" id="PRO_5018618837" evidence="3">
    <location>
        <begin position="23"/>
        <end position="328"/>
    </location>
</feature>
<dbReference type="Gene3D" id="3.40.50.1820">
    <property type="entry name" value="alpha/beta hydrolase"/>
    <property type="match status" value="1"/>
</dbReference>
<dbReference type="SUPFAM" id="SSF53474">
    <property type="entry name" value="alpha/beta-Hydrolases"/>
    <property type="match status" value="1"/>
</dbReference>
<dbReference type="GO" id="GO:0006508">
    <property type="term" value="P:proteolysis"/>
    <property type="evidence" value="ECO:0007669"/>
    <property type="project" value="InterPro"/>
</dbReference>
<dbReference type="AlphaFoldDB" id="A0A3Q9BP63"/>